<dbReference type="AlphaFoldDB" id="A0A512H7C0"/>
<organism evidence="2 3">
    <name type="scientific">Pararhodospirillum oryzae</name>
    <dbReference type="NCBI Taxonomy" id="478448"/>
    <lineage>
        <taxon>Bacteria</taxon>
        <taxon>Pseudomonadati</taxon>
        <taxon>Pseudomonadota</taxon>
        <taxon>Alphaproteobacteria</taxon>
        <taxon>Rhodospirillales</taxon>
        <taxon>Rhodospirillaceae</taxon>
        <taxon>Pararhodospirillum</taxon>
    </lineage>
</organism>
<evidence type="ECO:0000313" key="3">
    <source>
        <dbReference type="Proteomes" id="UP000321567"/>
    </source>
</evidence>
<evidence type="ECO:0000313" key="2">
    <source>
        <dbReference type="EMBL" id="GEO81355.1"/>
    </source>
</evidence>
<dbReference type="InterPro" id="IPR006311">
    <property type="entry name" value="TAT_signal"/>
</dbReference>
<feature type="signal peptide" evidence="1">
    <location>
        <begin position="1"/>
        <end position="26"/>
    </location>
</feature>
<reference evidence="2 3" key="1">
    <citation type="submission" date="2019-07" db="EMBL/GenBank/DDBJ databases">
        <title>Whole genome shotgun sequence of Rhodospirillum oryzae NBRC 107573.</title>
        <authorList>
            <person name="Hosoyama A."/>
            <person name="Uohara A."/>
            <person name="Ohji S."/>
            <person name="Ichikawa N."/>
        </authorList>
    </citation>
    <scope>NUCLEOTIDE SEQUENCE [LARGE SCALE GENOMIC DNA]</scope>
    <source>
        <strain evidence="2 3">NBRC 107573</strain>
    </source>
</reference>
<gene>
    <name evidence="2" type="ORF">ROR02_14860</name>
</gene>
<evidence type="ECO:0000256" key="1">
    <source>
        <dbReference type="SAM" id="SignalP"/>
    </source>
</evidence>
<protein>
    <recommendedName>
        <fullName evidence="4">DUF3299 domain-containing protein</fullName>
    </recommendedName>
</protein>
<dbReference type="RefSeq" id="WP_147163394.1">
    <property type="nucleotide sequence ID" value="NZ_BJZO01000034.1"/>
</dbReference>
<dbReference type="OrthoDB" id="2583024at2"/>
<dbReference type="PROSITE" id="PS51318">
    <property type="entry name" value="TAT"/>
    <property type="match status" value="1"/>
</dbReference>
<dbReference type="EMBL" id="BJZO01000034">
    <property type="protein sequence ID" value="GEO81355.1"/>
    <property type="molecule type" value="Genomic_DNA"/>
</dbReference>
<sequence length="149" mass="16292">MTLVRRRFLEALALMPAVLLAAPARAGALPLSFDELYSGVSPLGLIFSDKLKEARGKSVVMQGFMAPPLKAEAKFFVLTQQPMALCPFCSSDADWPDNIVVVYLNYPQTFVQSNAPIRVTGLLEVGSWRDPETGFLSLVRLVGASFRTV</sequence>
<comment type="caution">
    <text evidence="2">The sequence shown here is derived from an EMBL/GenBank/DDBJ whole genome shotgun (WGS) entry which is preliminary data.</text>
</comment>
<name>A0A512H7C0_9PROT</name>
<evidence type="ECO:0008006" key="4">
    <source>
        <dbReference type="Google" id="ProtNLM"/>
    </source>
</evidence>
<keyword evidence="1" id="KW-0732">Signal</keyword>
<dbReference type="Proteomes" id="UP000321567">
    <property type="component" value="Unassembled WGS sequence"/>
</dbReference>
<keyword evidence="3" id="KW-1185">Reference proteome</keyword>
<proteinExistence type="predicted"/>
<accession>A0A512H7C0</accession>
<feature type="chain" id="PRO_5021741880" description="DUF3299 domain-containing protein" evidence="1">
    <location>
        <begin position="27"/>
        <end position="149"/>
    </location>
</feature>